<keyword evidence="2" id="KW-0067">ATP-binding</keyword>
<reference evidence="4 5" key="1">
    <citation type="submission" date="2017-10" db="EMBL/GenBank/DDBJ databases">
        <title>Bacillus sp. nov., a halophilic bacterium isolated from a Keqin Lake.</title>
        <authorList>
            <person name="Wang H."/>
        </authorList>
    </citation>
    <scope>NUCLEOTIDE SEQUENCE [LARGE SCALE GENOMIC DNA]</scope>
    <source>
        <strain evidence="4 5">KCTC 13187</strain>
    </source>
</reference>
<keyword evidence="1" id="KW-0547">Nucleotide-binding</keyword>
<dbReference type="RefSeq" id="WP_110936517.1">
    <property type="nucleotide sequence ID" value="NZ_PDOE01000001.1"/>
</dbReference>
<dbReference type="AlphaFoldDB" id="A0A3A9KH11"/>
<gene>
    <name evidence="4" type="ORF">CR203_02030</name>
</gene>
<dbReference type="Gene3D" id="3.40.50.300">
    <property type="entry name" value="P-loop containing nucleotide triphosphate hydrolases"/>
    <property type="match status" value="1"/>
</dbReference>
<evidence type="ECO:0000313" key="4">
    <source>
        <dbReference type="EMBL" id="RKL68843.1"/>
    </source>
</evidence>
<organism evidence="4 5">
    <name type="scientific">Salipaludibacillus neizhouensis</name>
    <dbReference type="NCBI Taxonomy" id="885475"/>
    <lineage>
        <taxon>Bacteria</taxon>
        <taxon>Bacillati</taxon>
        <taxon>Bacillota</taxon>
        <taxon>Bacilli</taxon>
        <taxon>Bacillales</taxon>
        <taxon>Bacillaceae</taxon>
    </lineage>
</organism>
<comment type="caution">
    <text evidence="4">The sequence shown here is derived from an EMBL/GenBank/DDBJ whole genome shotgun (WGS) entry which is preliminary data.</text>
</comment>
<evidence type="ECO:0000256" key="2">
    <source>
        <dbReference type="ARBA" id="ARBA00022840"/>
    </source>
</evidence>
<dbReference type="InterPro" id="IPR003439">
    <property type="entry name" value="ABC_transporter-like_ATP-bd"/>
</dbReference>
<feature type="domain" description="ABC transporter" evidence="3">
    <location>
        <begin position="4"/>
        <end position="230"/>
    </location>
</feature>
<dbReference type="Pfam" id="PF00005">
    <property type="entry name" value="ABC_tran"/>
    <property type="match status" value="1"/>
</dbReference>
<accession>A0A3A9KH11</accession>
<dbReference type="PROSITE" id="PS00675">
    <property type="entry name" value="SIGMA54_INTERACT_1"/>
    <property type="match status" value="1"/>
</dbReference>
<dbReference type="OrthoDB" id="2850341at2"/>
<dbReference type="GO" id="GO:0016887">
    <property type="term" value="F:ATP hydrolysis activity"/>
    <property type="evidence" value="ECO:0007669"/>
    <property type="project" value="InterPro"/>
</dbReference>
<keyword evidence="5" id="KW-1185">Reference proteome</keyword>
<proteinExistence type="predicted"/>
<dbReference type="Proteomes" id="UP000281498">
    <property type="component" value="Unassembled WGS sequence"/>
</dbReference>
<dbReference type="GO" id="GO:0005886">
    <property type="term" value="C:plasma membrane"/>
    <property type="evidence" value="ECO:0007669"/>
    <property type="project" value="TreeGrafter"/>
</dbReference>
<dbReference type="GO" id="GO:0005524">
    <property type="term" value="F:ATP binding"/>
    <property type="evidence" value="ECO:0007669"/>
    <property type="project" value="UniProtKB-KW"/>
</dbReference>
<name>A0A3A9KH11_9BACI</name>
<dbReference type="GO" id="GO:0022857">
    <property type="term" value="F:transmembrane transporter activity"/>
    <property type="evidence" value="ECO:0007669"/>
    <property type="project" value="TreeGrafter"/>
</dbReference>
<dbReference type="SUPFAM" id="SSF52540">
    <property type="entry name" value="P-loop containing nucleoside triphosphate hydrolases"/>
    <property type="match status" value="1"/>
</dbReference>
<evidence type="ECO:0000259" key="3">
    <source>
        <dbReference type="PROSITE" id="PS50893"/>
    </source>
</evidence>
<sequence length="230" mass="25639">MIAIKLTNILKRFIHGSETTLLFKDLNLSVNEGEVVVISGDEGTGKSTLLRMIAAMTPPNKGIVQVFGEDVVTIKKRSDWRMKNIGYINDEGLLMPFLTAKQNLLMDIKEDSPKYIEQEQKAINILTQLGFSTENFNDTIEGLDDKHQVLATIARILMTGPKLILADEPLKSLQGSEGAGILEELLTFAKQNDTTVIICTNDPAIFPQADRHYKVENNKLIEKSKQEPVL</sequence>
<dbReference type="InterPro" id="IPR025662">
    <property type="entry name" value="Sigma_54_int_dom_ATP-bd_1"/>
</dbReference>
<evidence type="ECO:0000256" key="1">
    <source>
        <dbReference type="ARBA" id="ARBA00022741"/>
    </source>
</evidence>
<dbReference type="InterPro" id="IPR027417">
    <property type="entry name" value="P-loop_NTPase"/>
</dbReference>
<dbReference type="EMBL" id="PDOE01000001">
    <property type="protein sequence ID" value="RKL68843.1"/>
    <property type="molecule type" value="Genomic_DNA"/>
</dbReference>
<protein>
    <submittedName>
        <fullName evidence="4">ABC transporter</fullName>
    </submittedName>
</protein>
<dbReference type="PROSITE" id="PS50893">
    <property type="entry name" value="ABC_TRANSPORTER_2"/>
    <property type="match status" value="1"/>
</dbReference>
<dbReference type="PANTHER" id="PTHR24220">
    <property type="entry name" value="IMPORT ATP-BINDING PROTEIN"/>
    <property type="match status" value="1"/>
</dbReference>
<evidence type="ECO:0000313" key="5">
    <source>
        <dbReference type="Proteomes" id="UP000281498"/>
    </source>
</evidence>
<dbReference type="InterPro" id="IPR015854">
    <property type="entry name" value="ABC_transpr_LolD-like"/>
</dbReference>
<dbReference type="SMART" id="SM00382">
    <property type="entry name" value="AAA"/>
    <property type="match status" value="1"/>
</dbReference>
<dbReference type="InterPro" id="IPR003593">
    <property type="entry name" value="AAA+_ATPase"/>
</dbReference>